<proteinExistence type="predicted"/>
<dbReference type="OrthoDB" id="433924at2759"/>
<feature type="compositionally biased region" description="Low complexity" evidence="4">
    <location>
        <begin position="20"/>
        <end position="31"/>
    </location>
</feature>
<feature type="compositionally biased region" description="Acidic residues" evidence="4">
    <location>
        <begin position="37"/>
        <end position="78"/>
    </location>
</feature>
<evidence type="ECO:0000256" key="1">
    <source>
        <dbReference type="ARBA" id="ARBA00004123"/>
    </source>
</evidence>
<keyword evidence="3" id="KW-0539">Nucleus</keyword>
<dbReference type="Proteomes" id="UP000749293">
    <property type="component" value="Unassembled WGS sequence"/>
</dbReference>
<evidence type="ECO:0000313" key="6">
    <source>
        <dbReference type="EMBL" id="KAF4125550.1"/>
    </source>
</evidence>
<dbReference type="CDD" id="cd18657">
    <property type="entry name" value="CSD_Swi6"/>
    <property type="match status" value="1"/>
</dbReference>
<reference evidence="6" key="1">
    <citation type="submission" date="2020-03" db="EMBL/GenBank/DDBJ databases">
        <title>Site-based positive gene gene selection in Geosmithia morbida across the United States reveals a broad range of putative effectors and factors for local host and environmental adapation.</title>
        <authorList>
            <person name="Onufrak A."/>
            <person name="Murdoch R.W."/>
            <person name="Gazis R."/>
            <person name="Huff M."/>
            <person name="Staton M."/>
            <person name="Klingeman W."/>
            <person name="Hadziabdic D."/>
        </authorList>
    </citation>
    <scope>NUCLEOTIDE SEQUENCE</scope>
    <source>
        <strain evidence="6">1262</strain>
    </source>
</reference>
<dbReference type="PANTHER" id="PTHR22812">
    <property type="entry name" value="CHROMOBOX PROTEIN"/>
    <property type="match status" value="1"/>
</dbReference>
<dbReference type="InterPro" id="IPR051219">
    <property type="entry name" value="Heterochromatin_chromo-domain"/>
</dbReference>
<sequence length="264" mass="29043">MSTDPNDGVQLVGADDVPISRRSPSSGPTRSAKGGDDGVESVGPDDDANMGQDDENNNEDDEDEDEGDDDEEEDDDVFVVEAIKKHMVDEGVKWEGWESKSDLTWEPEENLVESAGDIVKSYLERIGGRQAILDETSKAARGKKRGRPTTTKTTSKQNSNAGSSKRPRGGGGSHPRSSTPPVPAKWLPPSGSWEDEINDIDACEDEGKGKLIVYLNWKNGRKTKHDTSVIYKKCPQKMLQFYERHVKIIRDEAEAAVDEARNGQ</sequence>
<feature type="region of interest" description="Disordered" evidence="4">
    <location>
        <begin position="128"/>
        <end position="196"/>
    </location>
</feature>
<dbReference type="InterPro" id="IPR016197">
    <property type="entry name" value="Chromo-like_dom_sf"/>
</dbReference>
<dbReference type="GO" id="GO:0006338">
    <property type="term" value="P:chromatin remodeling"/>
    <property type="evidence" value="ECO:0007669"/>
    <property type="project" value="UniProtKB-ARBA"/>
</dbReference>
<feature type="domain" description="Chromo" evidence="5">
    <location>
        <begin position="92"/>
        <end position="125"/>
    </location>
</feature>
<dbReference type="SMART" id="SM00300">
    <property type="entry name" value="ChSh"/>
    <property type="match status" value="1"/>
</dbReference>
<dbReference type="InterPro" id="IPR000953">
    <property type="entry name" value="Chromo/chromo_shadow_dom"/>
</dbReference>
<evidence type="ECO:0000259" key="5">
    <source>
        <dbReference type="PROSITE" id="PS50013"/>
    </source>
</evidence>
<dbReference type="SUPFAM" id="SSF54160">
    <property type="entry name" value="Chromo domain-like"/>
    <property type="match status" value="2"/>
</dbReference>
<name>A0A9P4YZ32_9HYPO</name>
<feature type="region of interest" description="Disordered" evidence="4">
    <location>
        <begin position="1"/>
        <end position="82"/>
    </location>
</feature>
<evidence type="ECO:0000313" key="7">
    <source>
        <dbReference type="Proteomes" id="UP000749293"/>
    </source>
</evidence>
<comment type="caution">
    <text evidence="6">The sequence shown here is derived from an EMBL/GenBank/DDBJ whole genome shotgun (WGS) entry which is preliminary data.</text>
</comment>
<dbReference type="GeneID" id="55967024"/>
<dbReference type="Pfam" id="PF01393">
    <property type="entry name" value="Chromo_shadow"/>
    <property type="match status" value="1"/>
</dbReference>
<gene>
    <name evidence="6" type="ORF">GMORB2_0794</name>
</gene>
<dbReference type="EMBL" id="JAANYQ010000002">
    <property type="protein sequence ID" value="KAF4125550.1"/>
    <property type="molecule type" value="Genomic_DNA"/>
</dbReference>
<feature type="region of interest" description="Disordered" evidence="4">
    <location>
        <begin position="88"/>
        <end position="107"/>
    </location>
</feature>
<dbReference type="Pfam" id="PF00385">
    <property type="entry name" value="Chromo"/>
    <property type="match status" value="1"/>
</dbReference>
<dbReference type="CDD" id="cd00024">
    <property type="entry name" value="CD_CSD"/>
    <property type="match status" value="1"/>
</dbReference>
<keyword evidence="7" id="KW-1185">Reference proteome</keyword>
<feature type="compositionally biased region" description="Basic and acidic residues" evidence="4">
    <location>
        <begin position="88"/>
        <end position="103"/>
    </location>
</feature>
<accession>A0A9P4YZ32</accession>
<organism evidence="6 7">
    <name type="scientific">Geosmithia morbida</name>
    <dbReference type="NCBI Taxonomy" id="1094350"/>
    <lineage>
        <taxon>Eukaryota</taxon>
        <taxon>Fungi</taxon>
        <taxon>Dikarya</taxon>
        <taxon>Ascomycota</taxon>
        <taxon>Pezizomycotina</taxon>
        <taxon>Sordariomycetes</taxon>
        <taxon>Hypocreomycetidae</taxon>
        <taxon>Hypocreales</taxon>
        <taxon>Bionectriaceae</taxon>
        <taxon>Geosmithia</taxon>
    </lineage>
</organism>
<dbReference type="RefSeq" id="XP_035324202.1">
    <property type="nucleotide sequence ID" value="XM_035462778.1"/>
</dbReference>
<protein>
    <submittedName>
        <fullName evidence="6">Chromobox protein 1</fullName>
    </submittedName>
</protein>
<evidence type="ECO:0000256" key="3">
    <source>
        <dbReference type="ARBA" id="ARBA00023242"/>
    </source>
</evidence>
<dbReference type="AlphaFoldDB" id="A0A9P4YZ32"/>
<dbReference type="GO" id="GO:0005634">
    <property type="term" value="C:nucleus"/>
    <property type="evidence" value="ECO:0007669"/>
    <property type="project" value="UniProtKB-SubCell"/>
</dbReference>
<dbReference type="InterPro" id="IPR008251">
    <property type="entry name" value="Chromo_shadow_dom"/>
</dbReference>
<evidence type="ECO:0000256" key="2">
    <source>
        <dbReference type="ARBA" id="ARBA00011353"/>
    </source>
</evidence>
<dbReference type="PROSITE" id="PS50013">
    <property type="entry name" value="CHROMO_2"/>
    <property type="match status" value="1"/>
</dbReference>
<dbReference type="InterPro" id="IPR023780">
    <property type="entry name" value="Chromo_domain"/>
</dbReference>
<comment type="subcellular location">
    <subcellularLocation>
        <location evidence="1">Nucleus</location>
    </subcellularLocation>
</comment>
<evidence type="ECO:0000256" key="4">
    <source>
        <dbReference type="SAM" id="MobiDB-lite"/>
    </source>
</evidence>
<dbReference type="Gene3D" id="2.40.50.40">
    <property type="match status" value="2"/>
</dbReference>
<comment type="subunit">
    <text evidence="2">Component of the NuA4 histone acetyltransferase complex.</text>
</comment>